<protein>
    <submittedName>
        <fullName evidence="2">Uncharacterized protein</fullName>
    </submittedName>
</protein>
<dbReference type="Proteomes" id="UP000054516">
    <property type="component" value="Unassembled WGS sequence"/>
</dbReference>
<reference evidence="2" key="1">
    <citation type="submission" date="2016-03" db="EMBL/GenBank/DDBJ databases">
        <title>Draft genome sequence of Rosellinia necatrix.</title>
        <authorList>
            <person name="Kanematsu S."/>
        </authorList>
    </citation>
    <scope>NUCLEOTIDE SEQUENCE [LARGE SCALE GENOMIC DNA]</scope>
    <source>
        <strain evidence="2">W97</strain>
    </source>
</reference>
<name>A0A1S8A9H2_ROSNE</name>
<feature type="region of interest" description="Disordered" evidence="1">
    <location>
        <begin position="49"/>
        <end position="73"/>
    </location>
</feature>
<keyword evidence="3" id="KW-1185">Reference proteome</keyword>
<evidence type="ECO:0000313" key="2">
    <source>
        <dbReference type="EMBL" id="GAW26774.1"/>
    </source>
</evidence>
<evidence type="ECO:0000256" key="1">
    <source>
        <dbReference type="SAM" id="MobiDB-lite"/>
    </source>
</evidence>
<accession>A0A1S8A9H2</accession>
<evidence type="ECO:0000313" key="3">
    <source>
        <dbReference type="Proteomes" id="UP000054516"/>
    </source>
</evidence>
<dbReference type="AlphaFoldDB" id="A0A1S8A9H2"/>
<dbReference type="EMBL" id="DF977493">
    <property type="protein sequence ID" value="GAW26774.1"/>
    <property type="molecule type" value="Genomic_DNA"/>
</dbReference>
<gene>
    <name evidence="2" type="ORF">SAMD00023353_4800670</name>
</gene>
<organism evidence="2">
    <name type="scientific">Rosellinia necatrix</name>
    <name type="common">White root-rot fungus</name>
    <dbReference type="NCBI Taxonomy" id="77044"/>
    <lineage>
        <taxon>Eukaryota</taxon>
        <taxon>Fungi</taxon>
        <taxon>Dikarya</taxon>
        <taxon>Ascomycota</taxon>
        <taxon>Pezizomycotina</taxon>
        <taxon>Sordariomycetes</taxon>
        <taxon>Xylariomycetidae</taxon>
        <taxon>Xylariales</taxon>
        <taxon>Xylariaceae</taxon>
        <taxon>Rosellinia</taxon>
    </lineage>
</organism>
<sequence>MPKNQRVKKPAVRPRRFQDEAGAINTVKEAARVPAPSKLGANAFARLDKRSLHSPSPNGSLWKRSAAEAGNRA</sequence>
<proteinExistence type="predicted"/>